<keyword evidence="2" id="KW-1185">Reference proteome</keyword>
<proteinExistence type="predicted"/>
<comment type="caution">
    <text evidence="1">The sequence shown here is derived from an EMBL/GenBank/DDBJ whole genome shotgun (WGS) entry which is preliminary data.</text>
</comment>
<name>A0A5B7GXL5_PORTR</name>
<dbReference type="Proteomes" id="UP000324222">
    <property type="component" value="Unassembled WGS sequence"/>
</dbReference>
<protein>
    <submittedName>
        <fullName evidence="1">Uncharacterized protein</fullName>
    </submittedName>
</protein>
<dbReference type="EMBL" id="VSRR010022995">
    <property type="protein sequence ID" value="MPC65161.1"/>
    <property type="molecule type" value="Genomic_DNA"/>
</dbReference>
<gene>
    <name evidence="1" type="ORF">E2C01_059290</name>
</gene>
<reference evidence="1 2" key="1">
    <citation type="submission" date="2019-05" db="EMBL/GenBank/DDBJ databases">
        <title>Another draft genome of Portunus trituberculatus and its Hox gene families provides insights of decapod evolution.</title>
        <authorList>
            <person name="Jeong J.-H."/>
            <person name="Song I."/>
            <person name="Kim S."/>
            <person name="Choi T."/>
            <person name="Kim D."/>
            <person name="Ryu S."/>
            <person name="Kim W."/>
        </authorList>
    </citation>
    <scope>NUCLEOTIDE SEQUENCE [LARGE SCALE GENOMIC DNA]</scope>
    <source>
        <tissue evidence="1">Muscle</tissue>
    </source>
</reference>
<evidence type="ECO:0000313" key="1">
    <source>
        <dbReference type="EMBL" id="MPC65161.1"/>
    </source>
</evidence>
<dbReference type="OrthoDB" id="6382908at2759"/>
<evidence type="ECO:0000313" key="2">
    <source>
        <dbReference type="Proteomes" id="UP000324222"/>
    </source>
</evidence>
<dbReference type="AlphaFoldDB" id="A0A5B7GXL5"/>
<accession>A0A5B7GXL5</accession>
<organism evidence="1 2">
    <name type="scientific">Portunus trituberculatus</name>
    <name type="common">Swimming crab</name>
    <name type="synonym">Neptunus trituberculatus</name>
    <dbReference type="NCBI Taxonomy" id="210409"/>
    <lineage>
        <taxon>Eukaryota</taxon>
        <taxon>Metazoa</taxon>
        <taxon>Ecdysozoa</taxon>
        <taxon>Arthropoda</taxon>
        <taxon>Crustacea</taxon>
        <taxon>Multicrustacea</taxon>
        <taxon>Malacostraca</taxon>
        <taxon>Eumalacostraca</taxon>
        <taxon>Eucarida</taxon>
        <taxon>Decapoda</taxon>
        <taxon>Pleocyemata</taxon>
        <taxon>Brachyura</taxon>
        <taxon>Eubrachyura</taxon>
        <taxon>Portunoidea</taxon>
        <taxon>Portunidae</taxon>
        <taxon>Portuninae</taxon>
        <taxon>Portunus</taxon>
    </lineage>
</organism>
<sequence length="136" mass="14621">MGQHDTVPPLTRSDGTTATYREDKASLLAGFFTTKMTVGDMSRRLPHLPQDTDHTVTEVQSPAAPMAVSGHLCFGGQTLPVQEHIKVLGVTMECDLRFDHHVAAVANQASLCVSALRGMAGSLDYPGILTLYKAQI</sequence>